<dbReference type="GO" id="GO:0000271">
    <property type="term" value="P:polysaccharide biosynthetic process"/>
    <property type="evidence" value="ECO:0007669"/>
    <property type="project" value="TreeGrafter"/>
</dbReference>
<evidence type="ECO:0000313" key="1">
    <source>
        <dbReference type="EMBL" id="ADY47498.1"/>
    </source>
</evidence>
<dbReference type="NCBIfam" id="TIGR01221">
    <property type="entry name" value="rmlC"/>
    <property type="match status" value="1"/>
</dbReference>
<dbReference type="Gene3D" id="2.60.120.10">
    <property type="entry name" value="Jelly Rolls"/>
    <property type="match status" value="1"/>
</dbReference>
<sequence length="304" mass="34608">MGLDGTLDQCSTFSVEYADDEVRSTGTIEKMQSLPMQKLHKCVDRRLRRWGLSTEYVAFFVENWRTSLSDNRNAACLAGHRIVTALWTLAINVSRRRRCQIISPLDSLSYPMSVSDVVKRAKVEIETIEDIPDLKLIRPKVFPDERGFFSESYNIVEWSKQLGFSEVFKQDNHSFSKFGVLRGLHCQPGMGKLVSVISGMIYDVAVDIRPGSATYGKWHGVILDGKTNTNFWIPDGFLHGFYTLSPEGAHVVYKCTDVYNPTTEFGVNPFDEEISVKWPIANKDIVIMSERDKSHQNLKDIRIL</sequence>
<dbReference type="InterPro" id="IPR000888">
    <property type="entry name" value="RmlC-like"/>
</dbReference>
<proteinExistence type="evidence at transcript level"/>
<dbReference type="CDD" id="cd00438">
    <property type="entry name" value="cupin_RmlC"/>
    <property type="match status" value="1"/>
</dbReference>
<dbReference type="GO" id="GO:0008830">
    <property type="term" value="F:dTDP-4-dehydrorhamnose 3,5-epimerase activity"/>
    <property type="evidence" value="ECO:0007669"/>
    <property type="project" value="InterPro"/>
</dbReference>
<protein>
    <submittedName>
        <fullName evidence="1">dTDP-4-dehydrorhamnose 3,5-epimerase</fullName>
    </submittedName>
</protein>
<reference evidence="1" key="1">
    <citation type="journal article" date="2011" name="Genome Res.">
        <title>Deep small RNA sequencing from the nematode Ascaris reveals conservation, functional diversification, and novel developmental profiles.</title>
        <authorList>
            <person name="Wang J."/>
            <person name="Czech B."/>
            <person name="Crunk A."/>
            <person name="Wallace A."/>
            <person name="Mitreva M."/>
            <person name="Hannon G.J."/>
            <person name="Davis R.E."/>
        </authorList>
    </citation>
    <scope>NUCLEOTIDE SEQUENCE</scope>
</reference>
<dbReference type="InterPro" id="IPR014710">
    <property type="entry name" value="RmlC-like_jellyroll"/>
</dbReference>
<name>F1LBJ4_ASCSU</name>
<dbReference type="Pfam" id="PF00908">
    <property type="entry name" value="dTDP_sugar_isom"/>
    <property type="match status" value="1"/>
</dbReference>
<dbReference type="InterPro" id="IPR011051">
    <property type="entry name" value="RmlC_Cupin_sf"/>
</dbReference>
<organism evidence="1">
    <name type="scientific">Ascaris suum</name>
    <name type="common">Pig roundworm</name>
    <name type="synonym">Ascaris lumbricoides</name>
    <dbReference type="NCBI Taxonomy" id="6253"/>
    <lineage>
        <taxon>Eukaryota</taxon>
        <taxon>Metazoa</taxon>
        <taxon>Ecdysozoa</taxon>
        <taxon>Nematoda</taxon>
        <taxon>Chromadorea</taxon>
        <taxon>Rhabditida</taxon>
        <taxon>Spirurina</taxon>
        <taxon>Ascaridomorpha</taxon>
        <taxon>Ascaridoidea</taxon>
        <taxon>Ascarididae</taxon>
        <taxon>Ascaris</taxon>
    </lineage>
</organism>
<dbReference type="GO" id="GO:0005829">
    <property type="term" value="C:cytosol"/>
    <property type="evidence" value="ECO:0007669"/>
    <property type="project" value="TreeGrafter"/>
</dbReference>
<dbReference type="SUPFAM" id="SSF51182">
    <property type="entry name" value="RmlC-like cupins"/>
    <property type="match status" value="1"/>
</dbReference>
<dbReference type="PANTHER" id="PTHR21047">
    <property type="entry name" value="DTDP-6-DEOXY-D-GLUCOSE-3,5 EPIMERASE"/>
    <property type="match status" value="1"/>
</dbReference>
<accession>F1LBJ4</accession>
<dbReference type="AlphaFoldDB" id="F1LBJ4"/>
<dbReference type="EMBL" id="JI176452">
    <property type="protein sequence ID" value="ADY47498.1"/>
    <property type="molecule type" value="mRNA"/>
</dbReference>
<dbReference type="PANTHER" id="PTHR21047:SF2">
    <property type="entry name" value="THYMIDINE DIPHOSPHO-4-KETO-RHAMNOSE 3,5-EPIMERASE"/>
    <property type="match status" value="1"/>
</dbReference>